<dbReference type="EMBL" id="JACHCB010000014">
    <property type="protein sequence ID" value="MBB6111889.1"/>
    <property type="molecule type" value="Genomic_DNA"/>
</dbReference>
<keyword evidence="2" id="KW-0378">Hydrolase</keyword>
<protein>
    <submittedName>
        <fullName evidence="2">Very-short-patch-repair endonuclease</fullName>
    </submittedName>
</protein>
<sequence length="137" mass="16387">MVSWCKLKKLCIQKTGESTHPTITDLFRELRQRETPAEKVLWQHLRNRTLFDKKFLRQYPICVKSTFGRNLYYIPDFYCHEASLVIEVDGPIHLLKREYDKNRDEVLSSLNLNILRFKNEDILNNTQEVLAKIMEML</sequence>
<dbReference type="SUPFAM" id="SSF52980">
    <property type="entry name" value="Restriction endonuclease-like"/>
    <property type="match status" value="1"/>
</dbReference>
<accession>A0ABR6PQ47</accession>
<dbReference type="Pfam" id="PF04480">
    <property type="entry name" value="DUF559"/>
    <property type="match status" value="1"/>
</dbReference>
<proteinExistence type="predicted"/>
<reference evidence="2 3" key="1">
    <citation type="submission" date="2020-08" db="EMBL/GenBank/DDBJ databases">
        <title>Genomic Encyclopedia of Type Strains, Phase IV (KMG-V): Genome sequencing to study the core and pangenomes of soil and plant-associated prokaryotes.</title>
        <authorList>
            <person name="Whitman W."/>
        </authorList>
    </citation>
    <scope>NUCLEOTIDE SEQUENCE [LARGE SCALE GENOMIC DNA]</scope>
    <source>
        <strain evidence="2 3">ANJLi2</strain>
    </source>
</reference>
<dbReference type="PANTHER" id="PTHR38590:SF1">
    <property type="entry name" value="BLL0828 PROTEIN"/>
    <property type="match status" value="1"/>
</dbReference>
<dbReference type="RefSeq" id="WP_084192311.1">
    <property type="nucleotide sequence ID" value="NZ_FTMG01000014.1"/>
</dbReference>
<keyword evidence="3" id="KW-1185">Reference proteome</keyword>
<keyword evidence="2" id="KW-0540">Nuclease</keyword>
<dbReference type="PANTHER" id="PTHR38590">
    <property type="entry name" value="BLL0828 PROTEIN"/>
    <property type="match status" value="1"/>
</dbReference>
<gene>
    <name evidence="2" type="ORF">HDF23_004661</name>
</gene>
<keyword evidence="2" id="KW-0255">Endonuclease</keyword>
<dbReference type="Gene3D" id="3.40.960.10">
    <property type="entry name" value="VSR Endonuclease"/>
    <property type="match status" value="1"/>
</dbReference>
<evidence type="ECO:0000313" key="2">
    <source>
        <dbReference type="EMBL" id="MBB6111889.1"/>
    </source>
</evidence>
<dbReference type="Proteomes" id="UP000541583">
    <property type="component" value="Unassembled WGS sequence"/>
</dbReference>
<evidence type="ECO:0000313" key="3">
    <source>
        <dbReference type="Proteomes" id="UP000541583"/>
    </source>
</evidence>
<dbReference type="InterPro" id="IPR011335">
    <property type="entry name" value="Restrct_endonuc-II-like"/>
</dbReference>
<organism evidence="2 3">
    <name type="scientific">Mucilaginibacter lappiensis</name>
    <dbReference type="NCBI Taxonomy" id="354630"/>
    <lineage>
        <taxon>Bacteria</taxon>
        <taxon>Pseudomonadati</taxon>
        <taxon>Bacteroidota</taxon>
        <taxon>Sphingobacteriia</taxon>
        <taxon>Sphingobacteriales</taxon>
        <taxon>Sphingobacteriaceae</taxon>
        <taxon>Mucilaginibacter</taxon>
    </lineage>
</organism>
<evidence type="ECO:0000259" key="1">
    <source>
        <dbReference type="Pfam" id="PF04480"/>
    </source>
</evidence>
<dbReference type="InterPro" id="IPR007569">
    <property type="entry name" value="DUF559"/>
</dbReference>
<dbReference type="InterPro" id="IPR047216">
    <property type="entry name" value="Endonuclease_DUF559_bact"/>
</dbReference>
<dbReference type="CDD" id="cd01038">
    <property type="entry name" value="Endonuclease_DUF559"/>
    <property type="match status" value="1"/>
</dbReference>
<dbReference type="GO" id="GO:0004519">
    <property type="term" value="F:endonuclease activity"/>
    <property type="evidence" value="ECO:0007669"/>
    <property type="project" value="UniProtKB-KW"/>
</dbReference>
<comment type="caution">
    <text evidence="2">The sequence shown here is derived from an EMBL/GenBank/DDBJ whole genome shotgun (WGS) entry which is preliminary data.</text>
</comment>
<feature type="domain" description="DUF559" evidence="1">
    <location>
        <begin position="25"/>
        <end position="137"/>
    </location>
</feature>
<name>A0ABR6PQ47_9SPHI</name>